<keyword evidence="3" id="KW-1185">Reference proteome</keyword>
<proteinExistence type="predicted"/>
<accession>A0A814T4Q5</accession>
<organism evidence="1 3">
    <name type="scientific">Didymodactylos carnosus</name>
    <dbReference type="NCBI Taxonomy" id="1234261"/>
    <lineage>
        <taxon>Eukaryota</taxon>
        <taxon>Metazoa</taxon>
        <taxon>Spiralia</taxon>
        <taxon>Gnathifera</taxon>
        <taxon>Rotifera</taxon>
        <taxon>Eurotatoria</taxon>
        <taxon>Bdelloidea</taxon>
        <taxon>Philodinida</taxon>
        <taxon>Philodinidae</taxon>
        <taxon>Didymodactylos</taxon>
    </lineage>
</organism>
<dbReference type="Gene3D" id="3.30.1520.10">
    <property type="entry name" value="Phox-like domain"/>
    <property type="match status" value="1"/>
</dbReference>
<dbReference type="Proteomes" id="UP000663829">
    <property type="component" value="Unassembled WGS sequence"/>
</dbReference>
<evidence type="ECO:0000313" key="3">
    <source>
        <dbReference type="Proteomes" id="UP000663829"/>
    </source>
</evidence>
<name>A0A814T4Q5_9BILA</name>
<reference evidence="1" key="1">
    <citation type="submission" date="2021-02" db="EMBL/GenBank/DDBJ databases">
        <authorList>
            <person name="Nowell W R."/>
        </authorList>
    </citation>
    <scope>NUCLEOTIDE SEQUENCE</scope>
</reference>
<dbReference type="AlphaFoldDB" id="A0A814T4Q5"/>
<dbReference type="EMBL" id="CAJOBC010006998">
    <property type="protein sequence ID" value="CAF3918043.1"/>
    <property type="molecule type" value="Genomic_DNA"/>
</dbReference>
<dbReference type="SUPFAM" id="SSF64268">
    <property type="entry name" value="PX domain"/>
    <property type="match status" value="1"/>
</dbReference>
<dbReference type="Proteomes" id="UP000681722">
    <property type="component" value="Unassembled WGS sequence"/>
</dbReference>
<sequence>MTETSNGANNTNVGINVLLNRTAGIAELALNVAHLAEKHVEYLPYPDKEFDDPNVDHSYQIDNKFSIAHAYDRDVRSFMPNVRVYVKSIDAERLYSHVTQFLNPWLYTIVVAHGPFEWTIKKRYKHFSELHKILVKFVEDETKRSTASLNNYCVEIMMMDDVVFYSFSQINLHPSYLFLSPRLTQDQDTDRPCFPTRNDRFALINDHLIKSRCVSEFCIPSFKESFMKKRPHDDYRGRSLFQRIPFCFDTCKFYHGKR</sequence>
<dbReference type="OrthoDB" id="14911at2759"/>
<evidence type="ECO:0000313" key="1">
    <source>
        <dbReference type="EMBL" id="CAF1154615.1"/>
    </source>
</evidence>
<dbReference type="EMBL" id="CAJNOQ010006999">
    <property type="protein sequence ID" value="CAF1154615.1"/>
    <property type="molecule type" value="Genomic_DNA"/>
</dbReference>
<gene>
    <name evidence="1" type="ORF">GPM918_LOCUS21363</name>
    <name evidence="2" type="ORF">SRO942_LOCUS21360</name>
</gene>
<dbReference type="GO" id="GO:0035091">
    <property type="term" value="F:phosphatidylinositol binding"/>
    <property type="evidence" value="ECO:0007669"/>
    <property type="project" value="InterPro"/>
</dbReference>
<evidence type="ECO:0008006" key="4">
    <source>
        <dbReference type="Google" id="ProtNLM"/>
    </source>
</evidence>
<evidence type="ECO:0000313" key="2">
    <source>
        <dbReference type="EMBL" id="CAF3918043.1"/>
    </source>
</evidence>
<comment type="caution">
    <text evidence="1">The sequence shown here is derived from an EMBL/GenBank/DDBJ whole genome shotgun (WGS) entry which is preliminary data.</text>
</comment>
<dbReference type="InterPro" id="IPR036871">
    <property type="entry name" value="PX_dom_sf"/>
</dbReference>
<protein>
    <recommendedName>
        <fullName evidence="4">PX domain-containing protein</fullName>
    </recommendedName>
</protein>